<evidence type="ECO:0000256" key="1">
    <source>
        <dbReference type="SAM" id="MobiDB-lite"/>
    </source>
</evidence>
<name>A0AAT9FHC7_9BACT</name>
<dbReference type="EMBL" id="AP026866">
    <property type="protein sequence ID" value="BDS05364.1"/>
    <property type="molecule type" value="Genomic_DNA"/>
</dbReference>
<protein>
    <submittedName>
        <fullName evidence="2">Uncharacterized protein</fullName>
    </submittedName>
</protein>
<gene>
    <name evidence="2" type="ORF">NT6N_04040</name>
</gene>
<dbReference type="AlphaFoldDB" id="A0AAT9FHC7"/>
<dbReference type="KEGG" id="osu:NT6N_04040"/>
<sequence>MTLAEEMEEPQSDVVEMRLDKEIGLSGHPGLAADIYSLPIDRPGIYRFEATPSSLEDYHGVAEIRVLHVDTQSFEEDTSNRRTGVSIETHGGAVVSERSHLSDMREYFDEADFDRGSDNETLWNRFADGFSSTHTEQLSVPGGASSRVFAFFPCDEYLAVTPLLNEGDVCGYLLQCRCGSRGERSATTNTAHQQRLTRRWTPRPDPLRVESAMTTQTINPESTLALRSGLGQL</sequence>
<evidence type="ECO:0000313" key="2">
    <source>
        <dbReference type="EMBL" id="BDS05364.1"/>
    </source>
</evidence>
<feature type="region of interest" description="Disordered" evidence="1">
    <location>
        <begin position="183"/>
        <end position="205"/>
    </location>
</feature>
<accession>A0AAT9FHC7</accession>
<feature type="compositionally biased region" description="Polar residues" evidence="1">
    <location>
        <begin position="185"/>
        <end position="194"/>
    </location>
</feature>
<organism evidence="2">
    <name type="scientific">Oceaniferula spumae</name>
    <dbReference type="NCBI Taxonomy" id="2979115"/>
    <lineage>
        <taxon>Bacteria</taxon>
        <taxon>Pseudomonadati</taxon>
        <taxon>Verrucomicrobiota</taxon>
        <taxon>Verrucomicrobiia</taxon>
        <taxon>Verrucomicrobiales</taxon>
        <taxon>Verrucomicrobiaceae</taxon>
        <taxon>Oceaniferula</taxon>
    </lineage>
</organism>
<reference evidence="2" key="1">
    <citation type="submission" date="2024-07" db="EMBL/GenBank/DDBJ databases">
        <title>Complete genome sequence of Verrucomicrobiaceae bacterium NT6N.</title>
        <authorList>
            <person name="Huang C."/>
            <person name="Takami H."/>
            <person name="Hamasaki K."/>
        </authorList>
    </citation>
    <scope>NUCLEOTIDE SEQUENCE</scope>
    <source>
        <strain evidence="2">NT6N</strain>
    </source>
</reference>
<proteinExistence type="predicted"/>